<evidence type="ECO:0000313" key="2">
    <source>
        <dbReference type="EMBL" id="RDU64028.1"/>
    </source>
</evidence>
<feature type="chain" id="PRO_5017545182" description="Outer membrane protein beta-barrel domain-containing protein" evidence="1">
    <location>
        <begin position="19"/>
        <end position="228"/>
    </location>
</feature>
<proteinExistence type="predicted"/>
<dbReference type="OrthoDB" id="8526647at2"/>
<reference evidence="2 3" key="1">
    <citation type="submission" date="2018-04" db="EMBL/GenBank/DDBJ databases">
        <title>Novel Campyloabacter and Helicobacter Species and Strains.</title>
        <authorList>
            <person name="Mannion A.J."/>
            <person name="Shen Z."/>
            <person name="Fox J.G."/>
        </authorList>
    </citation>
    <scope>NUCLEOTIDE SEQUENCE [LARGE SCALE GENOMIC DNA]</scope>
    <source>
        <strain evidence="2 3">MIT 17-337</strain>
    </source>
</reference>
<protein>
    <recommendedName>
        <fullName evidence="4">Outer membrane protein beta-barrel domain-containing protein</fullName>
    </recommendedName>
</protein>
<evidence type="ECO:0008006" key="4">
    <source>
        <dbReference type="Google" id="ProtNLM"/>
    </source>
</evidence>
<organism evidence="2 3">
    <name type="scientific">Helicobacter didelphidarum</name>
    <dbReference type="NCBI Taxonomy" id="2040648"/>
    <lineage>
        <taxon>Bacteria</taxon>
        <taxon>Pseudomonadati</taxon>
        <taxon>Campylobacterota</taxon>
        <taxon>Epsilonproteobacteria</taxon>
        <taxon>Campylobacterales</taxon>
        <taxon>Helicobacteraceae</taxon>
        <taxon>Helicobacter</taxon>
    </lineage>
</organism>
<keyword evidence="1" id="KW-0732">Signal</keyword>
<dbReference type="Proteomes" id="UP000256379">
    <property type="component" value="Unassembled WGS sequence"/>
</dbReference>
<dbReference type="EMBL" id="NXLQ01000021">
    <property type="protein sequence ID" value="RDU64028.1"/>
    <property type="molecule type" value="Genomic_DNA"/>
</dbReference>
<keyword evidence="3" id="KW-1185">Reference proteome</keyword>
<name>A0A3D8IFX4_9HELI</name>
<dbReference type="AlphaFoldDB" id="A0A3D8IFX4"/>
<gene>
    <name evidence="2" type="ORF">CQA53_08055</name>
</gene>
<evidence type="ECO:0000313" key="3">
    <source>
        <dbReference type="Proteomes" id="UP000256379"/>
    </source>
</evidence>
<feature type="signal peptide" evidence="1">
    <location>
        <begin position="1"/>
        <end position="18"/>
    </location>
</feature>
<accession>A0A3D8IFX4</accession>
<evidence type="ECO:0000256" key="1">
    <source>
        <dbReference type="SAM" id="SignalP"/>
    </source>
</evidence>
<sequence>MLRKIILFMFCMLHYVYAARPMNTDDARITPRNQCQIETWAEFHFNGNSEVWALPGCNLFWDTEITLGGMIGLESDSIQFQVKKLFVDADKKNWGIGIALGNIHHFIVDSKSKNDLYLYVPATLTFFDSKLVFHANIGYNLQDFRSNIYSAGIGIEAGITEKIYFIGEVYYNRFDPLIYQVGLRTWIVQDSLQIDSTYGNSFDGKSSFVSLGFRILPQKKITLMHKTK</sequence>
<dbReference type="RefSeq" id="WP_115543497.1">
    <property type="nucleotide sequence ID" value="NZ_NXLQ01000021.1"/>
</dbReference>
<comment type="caution">
    <text evidence="2">The sequence shown here is derived from an EMBL/GenBank/DDBJ whole genome shotgun (WGS) entry which is preliminary data.</text>
</comment>